<reference evidence="2" key="1">
    <citation type="submission" date="2022-10" db="EMBL/GenBank/DDBJ databases">
        <title>Culturing micro-colonial fungi from biological soil crusts in the Mojave desert and describing Neophaeococcomyces mojavensis, and introducing the new genera and species Taxawa tesnikishii.</title>
        <authorList>
            <person name="Kurbessoian T."/>
            <person name="Stajich J.E."/>
        </authorList>
    </citation>
    <scope>NUCLEOTIDE SEQUENCE</scope>
    <source>
        <strain evidence="2">TK_35</strain>
    </source>
</reference>
<sequence length="131" mass="14150">MDSTRSAVLFAWSRHMAVKRVVANIASADPAQAAAFYGDILGMDIVMDHGWIVTYGGQGTALAQLSIASEGGSATPVPDLSIEVDDLDGVLERLRHANIALEYGPAEEPWGVRRFYVRDPFGRLLNILAHA</sequence>
<evidence type="ECO:0000313" key="2">
    <source>
        <dbReference type="EMBL" id="KAJ9620036.1"/>
    </source>
</evidence>
<dbReference type="InterPro" id="IPR029068">
    <property type="entry name" value="Glyas_Bleomycin-R_OHBP_Dase"/>
</dbReference>
<protein>
    <recommendedName>
        <fullName evidence="1">VOC domain-containing protein</fullName>
    </recommendedName>
</protein>
<dbReference type="InterPro" id="IPR004360">
    <property type="entry name" value="Glyas_Fos-R_dOase_dom"/>
</dbReference>
<dbReference type="Gene3D" id="3.10.180.10">
    <property type="entry name" value="2,3-Dihydroxybiphenyl 1,2-Dioxygenase, domain 1"/>
    <property type="match status" value="1"/>
</dbReference>
<accession>A0AA38XSB1</accession>
<dbReference type="EMBL" id="JAPDRN010000128">
    <property type="protein sequence ID" value="KAJ9620036.1"/>
    <property type="molecule type" value="Genomic_DNA"/>
</dbReference>
<dbReference type="Pfam" id="PF00903">
    <property type="entry name" value="Glyoxalase"/>
    <property type="match status" value="1"/>
</dbReference>
<evidence type="ECO:0000259" key="1">
    <source>
        <dbReference type="PROSITE" id="PS51819"/>
    </source>
</evidence>
<dbReference type="PROSITE" id="PS51819">
    <property type="entry name" value="VOC"/>
    <property type="match status" value="1"/>
</dbReference>
<gene>
    <name evidence="2" type="ORF">H2204_012461</name>
</gene>
<name>A0AA38XSB1_9EURO</name>
<dbReference type="SUPFAM" id="SSF54593">
    <property type="entry name" value="Glyoxalase/Bleomycin resistance protein/Dihydroxybiphenyl dioxygenase"/>
    <property type="match status" value="1"/>
</dbReference>
<dbReference type="InterPro" id="IPR037523">
    <property type="entry name" value="VOC_core"/>
</dbReference>
<organism evidence="2">
    <name type="scientific">Knufia peltigerae</name>
    <dbReference type="NCBI Taxonomy" id="1002370"/>
    <lineage>
        <taxon>Eukaryota</taxon>
        <taxon>Fungi</taxon>
        <taxon>Dikarya</taxon>
        <taxon>Ascomycota</taxon>
        <taxon>Pezizomycotina</taxon>
        <taxon>Eurotiomycetes</taxon>
        <taxon>Chaetothyriomycetidae</taxon>
        <taxon>Chaetothyriales</taxon>
        <taxon>Trichomeriaceae</taxon>
        <taxon>Knufia</taxon>
    </lineage>
</organism>
<dbReference type="AlphaFoldDB" id="A0AA38XSB1"/>
<comment type="caution">
    <text evidence="2">The sequence shown here is derived from an EMBL/GenBank/DDBJ whole genome shotgun (WGS) entry which is preliminary data.</text>
</comment>
<feature type="domain" description="VOC" evidence="1">
    <location>
        <begin position="17"/>
        <end position="130"/>
    </location>
</feature>
<proteinExistence type="predicted"/>